<protein>
    <submittedName>
        <fullName evidence="1">Uncharacterized protein</fullName>
    </submittedName>
</protein>
<sequence>MRTGYTIQFESSKETTTRPKKDACIPAGEPEMGVFNNARLLTKLDRGYTVLRMIHFVMAVLV</sequence>
<proteinExistence type="predicted"/>
<organism evidence="1 2">
    <name type="scientific">Tunturiibacter gelidiferens</name>
    <dbReference type="NCBI Taxonomy" id="3069689"/>
    <lineage>
        <taxon>Bacteria</taxon>
        <taxon>Pseudomonadati</taxon>
        <taxon>Acidobacteriota</taxon>
        <taxon>Terriglobia</taxon>
        <taxon>Terriglobales</taxon>
        <taxon>Acidobacteriaceae</taxon>
        <taxon>Tunturiibacter</taxon>
    </lineage>
</organism>
<dbReference type="Proteomes" id="UP000569005">
    <property type="component" value="Unassembled WGS sequence"/>
</dbReference>
<accession>A0ACC5P5I0</accession>
<dbReference type="EMBL" id="JACHEA010000003">
    <property type="protein sequence ID" value="MBB5342011.1"/>
    <property type="molecule type" value="Genomic_DNA"/>
</dbReference>
<evidence type="ECO:0000313" key="2">
    <source>
        <dbReference type="Proteomes" id="UP000569005"/>
    </source>
</evidence>
<gene>
    <name evidence="1" type="ORF">HDF13_004400</name>
</gene>
<keyword evidence="2" id="KW-1185">Reference proteome</keyword>
<evidence type="ECO:0000313" key="1">
    <source>
        <dbReference type="EMBL" id="MBB5342011.1"/>
    </source>
</evidence>
<name>A0ACC5P5I0_9BACT</name>
<comment type="caution">
    <text evidence="1">The sequence shown here is derived from an EMBL/GenBank/DDBJ whole genome shotgun (WGS) entry which is preliminary data.</text>
</comment>
<reference evidence="1" key="1">
    <citation type="submission" date="2020-08" db="EMBL/GenBank/DDBJ databases">
        <title>Genomic Encyclopedia of Type Strains, Phase IV (KMG-V): Genome sequencing to study the core and pangenomes of soil and plant-associated prokaryotes.</title>
        <authorList>
            <person name="Whitman W."/>
        </authorList>
    </citation>
    <scope>NUCLEOTIDE SEQUENCE</scope>
    <source>
        <strain evidence="1">M8UP15</strain>
    </source>
</reference>